<feature type="binding site" evidence="13">
    <location>
        <position position="61"/>
    </location>
    <ligand>
        <name>beta-alanine</name>
        <dbReference type="ChEBI" id="CHEBI:57966"/>
    </ligand>
</feature>
<keyword evidence="8 13" id="KW-0566">Pantothenate biosynthesis</keyword>
<evidence type="ECO:0000256" key="12">
    <source>
        <dbReference type="ARBA" id="ARBA00055042"/>
    </source>
</evidence>
<dbReference type="InterPro" id="IPR004821">
    <property type="entry name" value="Cyt_trans-like"/>
</dbReference>
<evidence type="ECO:0000256" key="9">
    <source>
        <dbReference type="ARBA" id="ARBA00022741"/>
    </source>
</evidence>
<dbReference type="Proteomes" id="UP000183995">
    <property type="component" value="Unassembled WGS sequence"/>
</dbReference>
<comment type="subcellular location">
    <subcellularLocation>
        <location evidence="1 13">Cytoplasm</location>
    </subcellularLocation>
</comment>
<feature type="binding site" evidence="13">
    <location>
        <begin position="30"/>
        <end position="37"/>
    </location>
    <ligand>
        <name>ATP</name>
        <dbReference type="ChEBI" id="CHEBI:30616"/>
    </ligand>
</feature>
<feature type="binding site" evidence="13">
    <location>
        <position position="177"/>
    </location>
    <ligand>
        <name>ATP</name>
        <dbReference type="ChEBI" id="CHEBI:30616"/>
    </ligand>
</feature>
<dbReference type="EC" id="6.3.2.1" evidence="4 13"/>
<proteinExistence type="inferred from homology"/>
<evidence type="ECO:0000256" key="5">
    <source>
        <dbReference type="ARBA" id="ARBA00014155"/>
    </source>
</evidence>
<evidence type="ECO:0000256" key="3">
    <source>
        <dbReference type="ARBA" id="ARBA00009256"/>
    </source>
</evidence>
<dbReference type="NCBIfam" id="TIGR00018">
    <property type="entry name" value="panC"/>
    <property type="match status" value="1"/>
</dbReference>
<reference evidence="14 15" key="1">
    <citation type="submission" date="2016-11" db="EMBL/GenBank/DDBJ databases">
        <authorList>
            <person name="Jaros S."/>
            <person name="Januszkiewicz K."/>
            <person name="Wedrychowicz H."/>
        </authorList>
    </citation>
    <scope>NUCLEOTIDE SEQUENCE [LARGE SCALE GENOMIC DNA]</scope>
    <source>
        <strain evidence="14 15">DSM 10068</strain>
    </source>
</reference>
<feature type="binding site" evidence="13">
    <location>
        <position position="61"/>
    </location>
    <ligand>
        <name>(R)-pantoate</name>
        <dbReference type="ChEBI" id="CHEBI:15980"/>
    </ligand>
</feature>
<evidence type="ECO:0000256" key="8">
    <source>
        <dbReference type="ARBA" id="ARBA00022655"/>
    </source>
</evidence>
<evidence type="ECO:0000256" key="10">
    <source>
        <dbReference type="ARBA" id="ARBA00022840"/>
    </source>
</evidence>
<dbReference type="OrthoDB" id="9773087at2"/>
<keyword evidence="7 13" id="KW-0436">Ligase</keyword>
<keyword evidence="15" id="KW-1185">Reference proteome</keyword>
<dbReference type="InterPro" id="IPR042176">
    <property type="entry name" value="Pantoate_ligase_C"/>
</dbReference>
<evidence type="ECO:0000313" key="15">
    <source>
        <dbReference type="Proteomes" id="UP000183995"/>
    </source>
</evidence>
<comment type="function">
    <text evidence="12 13">Catalyzes the condensation of pantoate with beta-alanine in an ATP-dependent reaction via a pantoyl-adenylate intermediate.</text>
</comment>
<evidence type="ECO:0000256" key="6">
    <source>
        <dbReference type="ARBA" id="ARBA00022490"/>
    </source>
</evidence>
<dbReference type="Gene3D" id="3.40.50.620">
    <property type="entry name" value="HUPs"/>
    <property type="match status" value="1"/>
</dbReference>
<dbReference type="HAMAP" id="MF_00158">
    <property type="entry name" value="PanC"/>
    <property type="match status" value="1"/>
</dbReference>
<organism evidence="14 15">
    <name type="scientific">Sporobacter termitidis DSM 10068</name>
    <dbReference type="NCBI Taxonomy" id="1123282"/>
    <lineage>
        <taxon>Bacteria</taxon>
        <taxon>Bacillati</taxon>
        <taxon>Bacillota</taxon>
        <taxon>Clostridia</taxon>
        <taxon>Eubacteriales</taxon>
        <taxon>Oscillospiraceae</taxon>
        <taxon>Sporobacter</taxon>
    </lineage>
</organism>
<evidence type="ECO:0000256" key="2">
    <source>
        <dbReference type="ARBA" id="ARBA00004990"/>
    </source>
</evidence>
<dbReference type="SUPFAM" id="SSF52374">
    <property type="entry name" value="Nucleotidylyl transferase"/>
    <property type="match status" value="1"/>
</dbReference>
<accession>A0A1M5XSC9</accession>
<dbReference type="FunFam" id="3.40.50.620:FF:000114">
    <property type="entry name" value="Pantothenate synthetase"/>
    <property type="match status" value="1"/>
</dbReference>
<name>A0A1M5XSC9_9FIRM</name>
<comment type="miscellaneous">
    <text evidence="13">The reaction proceeds by a bi uni uni bi ping pong mechanism.</text>
</comment>
<dbReference type="EMBL" id="FQXV01000006">
    <property type="protein sequence ID" value="SHI02711.1"/>
    <property type="molecule type" value="Genomic_DNA"/>
</dbReference>
<comment type="pathway">
    <text evidence="2 13">Cofactor biosynthesis; (R)-pantothenate biosynthesis; (R)-pantothenate from (R)-pantoate and beta-alanine: step 1/1.</text>
</comment>
<dbReference type="PANTHER" id="PTHR21299:SF1">
    <property type="entry name" value="PANTOATE--BETA-ALANINE LIGASE"/>
    <property type="match status" value="1"/>
</dbReference>
<sequence>MSLIKTIPELEAWLDTMGRHGRTLGFVPTMGCLHAGHLSLIKAARAQNDLVVASVFVNPTQFAPGEDYENYPRDIGRDYALAREAGADAVFNPRAAEIYIPGASTAVEVTGEITKKLCGASRPTHFKGVTTVVNILFNLIRPDRAYFGQKDAQQALIVKKMVRDLHMPVEVVVCPIVREADGLAMSSRNVYLSPEERRQAVCLNEALGKAEEYAASGAASSTSAARLTEIMESHINSRSLAVIDYVRVLDSETLADIAAIAPGQKALAAVAVKFGKTRLVDNRVLPVGRR</sequence>
<feature type="binding site" evidence="13">
    <location>
        <begin position="185"/>
        <end position="188"/>
    </location>
    <ligand>
        <name>ATP</name>
        <dbReference type="ChEBI" id="CHEBI:30616"/>
    </ligand>
</feature>
<evidence type="ECO:0000256" key="7">
    <source>
        <dbReference type="ARBA" id="ARBA00022598"/>
    </source>
</evidence>
<feature type="active site" description="Proton donor" evidence="13">
    <location>
        <position position="37"/>
    </location>
</feature>
<dbReference type="Gene3D" id="3.30.1300.10">
    <property type="entry name" value="Pantoate-beta-alanine ligase, C-terminal domain"/>
    <property type="match status" value="1"/>
</dbReference>
<evidence type="ECO:0000256" key="13">
    <source>
        <dbReference type="HAMAP-Rule" id="MF_00158"/>
    </source>
</evidence>
<dbReference type="AlphaFoldDB" id="A0A1M5XSC9"/>
<evidence type="ECO:0000256" key="11">
    <source>
        <dbReference type="ARBA" id="ARBA00048258"/>
    </source>
</evidence>
<feature type="binding site" evidence="13">
    <location>
        <position position="154"/>
    </location>
    <ligand>
        <name>(R)-pantoate</name>
        <dbReference type="ChEBI" id="CHEBI:15980"/>
    </ligand>
</feature>
<keyword evidence="10 13" id="KW-0067">ATP-binding</keyword>
<dbReference type="GO" id="GO:0005524">
    <property type="term" value="F:ATP binding"/>
    <property type="evidence" value="ECO:0007669"/>
    <property type="project" value="UniProtKB-KW"/>
</dbReference>
<dbReference type="Pfam" id="PF02569">
    <property type="entry name" value="Pantoate_ligase"/>
    <property type="match status" value="1"/>
</dbReference>
<dbReference type="InterPro" id="IPR014729">
    <property type="entry name" value="Rossmann-like_a/b/a_fold"/>
</dbReference>
<evidence type="ECO:0000256" key="4">
    <source>
        <dbReference type="ARBA" id="ARBA00012219"/>
    </source>
</evidence>
<dbReference type="PANTHER" id="PTHR21299">
    <property type="entry name" value="CYTIDYLATE KINASE/PANTOATE-BETA-ALANINE LIGASE"/>
    <property type="match status" value="1"/>
</dbReference>
<dbReference type="UniPathway" id="UPA00028">
    <property type="reaction ID" value="UER00005"/>
</dbReference>
<keyword evidence="6 13" id="KW-0963">Cytoplasm</keyword>
<comment type="subunit">
    <text evidence="13">Homodimer.</text>
</comment>
<dbReference type="GO" id="GO:0005829">
    <property type="term" value="C:cytosol"/>
    <property type="evidence" value="ECO:0007669"/>
    <property type="project" value="TreeGrafter"/>
</dbReference>
<dbReference type="STRING" id="1123282.SAMN02745823_01999"/>
<protein>
    <recommendedName>
        <fullName evidence="5 13">Pantothenate synthetase</fullName>
        <shortName evidence="13">PS</shortName>
        <ecNumber evidence="4 13">6.3.2.1</ecNumber>
    </recommendedName>
    <alternativeName>
        <fullName evidence="13">Pantoate--beta-alanine ligase</fullName>
    </alternativeName>
    <alternativeName>
        <fullName evidence="13">Pantoate-activating enzyme</fullName>
    </alternativeName>
</protein>
<comment type="catalytic activity">
    <reaction evidence="11 13">
        <text>(R)-pantoate + beta-alanine + ATP = (R)-pantothenate + AMP + diphosphate + H(+)</text>
        <dbReference type="Rhea" id="RHEA:10912"/>
        <dbReference type="ChEBI" id="CHEBI:15378"/>
        <dbReference type="ChEBI" id="CHEBI:15980"/>
        <dbReference type="ChEBI" id="CHEBI:29032"/>
        <dbReference type="ChEBI" id="CHEBI:30616"/>
        <dbReference type="ChEBI" id="CHEBI:33019"/>
        <dbReference type="ChEBI" id="CHEBI:57966"/>
        <dbReference type="ChEBI" id="CHEBI:456215"/>
        <dbReference type="EC" id="6.3.2.1"/>
    </reaction>
</comment>
<dbReference type="GO" id="GO:0004592">
    <property type="term" value="F:pantoate-beta-alanine ligase activity"/>
    <property type="evidence" value="ECO:0007669"/>
    <property type="project" value="UniProtKB-UniRule"/>
</dbReference>
<dbReference type="GO" id="GO:0015940">
    <property type="term" value="P:pantothenate biosynthetic process"/>
    <property type="evidence" value="ECO:0007669"/>
    <property type="project" value="UniProtKB-UniRule"/>
</dbReference>
<dbReference type="RefSeq" id="WP_073078377.1">
    <property type="nucleotide sequence ID" value="NZ_FQXV01000006.1"/>
</dbReference>
<evidence type="ECO:0000313" key="14">
    <source>
        <dbReference type="EMBL" id="SHI02711.1"/>
    </source>
</evidence>
<comment type="similarity">
    <text evidence="3 13">Belongs to the pantothenate synthetase family.</text>
</comment>
<keyword evidence="9 13" id="KW-0547">Nucleotide-binding</keyword>
<gene>
    <name evidence="13" type="primary">panC</name>
    <name evidence="14" type="ORF">SAMN02745823_01999</name>
</gene>
<feature type="binding site" evidence="13">
    <location>
        <begin position="148"/>
        <end position="151"/>
    </location>
    <ligand>
        <name>ATP</name>
        <dbReference type="ChEBI" id="CHEBI:30616"/>
    </ligand>
</feature>
<dbReference type="NCBIfam" id="TIGR00125">
    <property type="entry name" value="cyt_tran_rel"/>
    <property type="match status" value="1"/>
</dbReference>
<dbReference type="InterPro" id="IPR003721">
    <property type="entry name" value="Pantoate_ligase"/>
</dbReference>
<evidence type="ECO:0000256" key="1">
    <source>
        <dbReference type="ARBA" id="ARBA00004496"/>
    </source>
</evidence>
<dbReference type="CDD" id="cd00560">
    <property type="entry name" value="PanC"/>
    <property type="match status" value="1"/>
</dbReference>